<gene>
    <name evidence="1" type="ORF">SAMN05216222_5335</name>
</gene>
<reference evidence="1 2" key="1">
    <citation type="submission" date="2016-10" db="EMBL/GenBank/DDBJ databases">
        <authorList>
            <person name="de Groot N.N."/>
        </authorList>
    </citation>
    <scope>NUCLEOTIDE SEQUENCE [LARGE SCALE GENOMIC DNA]</scope>
    <source>
        <strain evidence="1 2">LMG 26867</strain>
    </source>
</reference>
<dbReference type="Proteomes" id="UP000198481">
    <property type="component" value="Chromosome I"/>
</dbReference>
<evidence type="ECO:0000313" key="2">
    <source>
        <dbReference type="Proteomes" id="UP000198481"/>
    </source>
</evidence>
<dbReference type="PROSITE" id="PS51257">
    <property type="entry name" value="PROKAR_LIPOPROTEIN"/>
    <property type="match status" value="1"/>
</dbReference>
<accession>A0A1H2BN72</accession>
<name>A0A1H2BN72_9PSED</name>
<evidence type="ECO:0000313" key="1">
    <source>
        <dbReference type="EMBL" id="SDT59755.1"/>
    </source>
</evidence>
<organism evidence="1 2">
    <name type="scientific">Pseudomonas prosekii</name>
    <dbReference type="NCBI Taxonomy" id="1148509"/>
    <lineage>
        <taxon>Bacteria</taxon>
        <taxon>Pseudomonadati</taxon>
        <taxon>Pseudomonadota</taxon>
        <taxon>Gammaproteobacteria</taxon>
        <taxon>Pseudomonadales</taxon>
        <taxon>Pseudomonadaceae</taxon>
        <taxon>Pseudomonas</taxon>
    </lineage>
</organism>
<dbReference type="AlphaFoldDB" id="A0A1H2BN72"/>
<sequence length="45" mass="4976">MLRRITLLIPLIALLSLSGCIILPHGGGHGDHHYDRGGPGYYQHR</sequence>
<dbReference type="EMBL" id="LT629762">
    <property type="protein sequence ID" value="SDT59755.1"/>
    <property type="molecule type" value="Genomic_DNA"/>
</dbReference>
<proteinExistence type="predicted"/>
<dbReference type="STRING" id="1148509.SAMN05216222_5335"/>
<protein>
    <recommendedName>
        <fullName evidence="3">Lipoprotein</fullName>
    </recommendedName>
</protein>
<evidence type="ECO:0008006" key="3">
    <source>
        <dbReference type="Google" id="ProtNLM"/>
    </source>
</evidence>